<dbReference type="GO" id="GO:0005829">
    <property type="term" value="C:cytosol"/>
    <property type="evidence" value="ECO:0007669"/>
    <property type="project" value="TreeGrafter"/>
</dbReference>
<keyword evidence="4" id="KW-0479">Metal-binding</keyword>
<keyword evidence="9" id="KW-1185">Reference proteome</keyword>
<dbReference type="InterPro" id="IPR032466">
    <property type="entry name" value="Metal_Hydrolase"/>
</dbReference>
<gene>
    <name evidence="8" type="primary">add</name>
    <name evidence="8" type="ORF">EHV10_00100</name>
</gene>
<dbReference type="Pfam" id="PF00962">
    <property type="entry name" value="A_deaminase"/>
    <property type="match status" value="1"/>
</dbReference>
<dbReference type="PANTHER" id="PTHR11409:SF43">
    <property type="entry name" value="ADENOSINE DEAMINASE"/>
    <property type="match status" value="1"/>
</dbReference>
<dbReference type="PANTHER" id="PTHR11409">
    <property type="entry name" value="ADENOSINE DEAMINASE"/>
    <property type="match status" value="1"/>
</dbReference>
<accession>A0A3P3QZ05</accession>
<dbReference type="EC" id="3.5.4.4" evidence="3"/>
<dbReference type="SUPFAM" id="SSF51556">
    <property type="entry name" value="Metallo-dependent hydrolases"/>
    <property type="match status" value="1"/>
</dbReference>
<dbReference type="GO" id="GO:0046103">
    <property type="term" value="P:inosine biosynthetic process"/>
    <property type="evidence" value="ECO:0007669"/>
    <property type="project" value="TreeGrafter"/>
</dbReference>
<sequence length="323" mass="35713">MNKEDIIKLPKLDLHCHLDGSLSKTFLENALGRTFTVEELSVSMDCNSLVEYLEKFDIPLEAMSTIENIKAATVDVMKSASAEGVRYIEIRFAPLLSVSDSMKTGDVIEAVIAGINEGSKLFNIHGNAICCAMTHHDIEESKAMFKVAREYYGFGVAGLDLAGDEANHPIGEFKDLFKYATDLGMNFTIHAGEAGPKSNIEGAIEYGAKRIGHGIAMRNDERLLKLAKDRQIGIEMCPISNYQTKAVGKNETYPYADYIKRGILATVNTDNRLVSNTSITNEILFLQERNMISDSDIIQGIRNAIEVSFASDNIKDMLLKELN</sequence>
<dbReference type="Gene3D" id="3.20.20.140">
    <property type="entry name" value="Metal-dependent hydrolases"/>
    <property type="match status" value="1"/>
</dbReference>
<dbReference type="Proteomes" id="UP000272490">
    <property type="component" value="Unassembled WGS sequence"/>
</dbReference>
<keyword evidence="6" id="KW-0862">Zinc</keyword>
<evidence type="ECO:0000259" key="7">
    <source>
        <dbReference type="Pfam" id="PF00962"/>
    </source>
</evidence>
<evidence type="ECO:0000313" key="9">
    <source>
        <dbReference type="Proteomes" id="UP000272490"/>
    </source>
</evidence>
<comment type="cofactor">
    <cofactor evidence="1">
        <name>Zn(2+)</name>
        <dbReference type="ChEBI" id="CHEBI:29105"/>
    </cofactor>
</comment>
<dbReference type="GO" id="GO:0043103">
    <property type="term" value="P:hypoxanthine salvage"/>
    <property type="evidence" value="ECO:0007669"/>
    <property type="project" value="TreeGrafter"/>
</dbReference>
<evidence type="ECO:0000256" key="5">
    <source>
        <dbReference type="ARBA" id="ARBA00022801"/>
    </source>
</evidence>
<evidence type="ECO:0000256" key="2">
    <source>
        <dbReference type="ARBA" id="ARBA00006676"/>
    </source>
</evidence>
<keyword evidence="5 8" id="KW-0378">Hydrolase</keyword>
<dbReference type="RefSeq" id="WP_128672798.1">
    <property type="nucleotide sequence ID" value="NZ_RRCO01000001.1"/>
</dbReference>
<comment type="similarity">
    <text evidence="2">Belongs to the metallo-dependent hydrolases superfamily. Adenosine and AMP deaminases family.</text>
</comment>
<comment type="caution">
    <text evidence="8">The sequence shown here is derived from an EMBL/GenBank/DDBJ whole genome shotgun (WGS) entry which is preliminary data.</text>
</comment>
<dbReference type="NCBIfam" id="TIGR01430">
    <property type="entry name" value="aden_deam"/>
    <property type="match status" value="1"/>
</dbReference>
<dbReference type="AlphaFoldDB" id="A0A3P3QZ05"/>
<name>A0A3P3QZ05_9FIRM</name>
<dbReference type="GO" id="GO:0004000">
    <property type="term" value="F:adenosine deaminase activity"/>
    <property type="evidence" value="ECO:0007669"/>
    <property type="project" value="TreeGrafter"/>
</dbReference>
<proteinExistence type="inferred from homology"/>
<dbReference type="GO" id="GO:0046872">
    <property type="term" value="F:metal ion binding"/>
    <property type="evidence" value="ECO:0007669"/>
    <property type="project" value="UniProtKB-KW"/>
</dbReference>
<organism evidence="8 9">
    <name type="scientific">Lachnoanaerobaculum gingivalis</name>
    <dbReference type="NCBI Taxonomy" id="2490855"/>
    <lineage>
        <taxon>Bacteria</taxon>
        <taxon>Bacillati</taxon>
        <taxon>Bacillota</taxon>
        <taxon>Clostridia</taxon>
        <taxon>Lachnospirales</taxon>
        <taxon>Lachnospiraceae</taxon>
        <taxon>Lachnoanaerobaculum</taxon>
    </lineage>
</organism>
<dbReference type="EMBL" id="RRCO01000001">
    <property type="protein sequence ID" value="RRJ26467.1"/>
    <property type="molecule type" value="Genomic_DNA"/>
</dbReference>
<feature type="domain" description="Adenosine deaminase" evidence="7">
    <location>
        <begin position="10"/>
        <end position="322"/>
    </location>
</feature>
<evidence type="ECO:0000313" key="8">
    <source>
        <dbReference type="EMBL" id="RRJ26467.1"/>
    </source>
</evidence>
<dbReference type="InterPro" id="IPR001365">
    <property type="entry name" value="A_deaminase_dom"/>
</dbReference>
<evidence type="ECO:0000256" key="3">
    <source>
        <dbReference type="ARBA" id="ARBA00012784"/>
    </source>
</evidence>
<reference evidence="8 9" key="1">
    <citation type="submission" date="2018-11" db="EMBL/GenBank/DDBJ databases">
        <title>Genome sequencing of Lachnoanaerobaculum sp. KCOM 2030 (= ChDC B114).</title>
        <authorList>
            <person name="Kook J.-K."/>
            <person name="Park S.-N."/>
            <person name="Lim Y.K."/>
        </authorList>
    </citation>
    <scope>NUCLEOTIDE SEQUENCE [LARGE SCALE GENOMIC DNA]</scope>
    <source>
        <strain evidence="8 9">KCOM 2030</strain>
    </source>
</reference>
<dbReference type="InterPro" id="IPR006330">
    <property type="entry name" value="Ado/ade_deaminase"/>
</dbReference>
<evidence type="ECO:0000256" key="6">
    <source>
        <dbReference type="ARBA" id="ARBA00022833"/>
    </source>
</evidence>
<evidence type="ECO:0000256" key="4">
    <source>
        <dbReference type="ARBA" id="ARBA00022723"/>
    </source>
</evidence>
<protein>
    <recommendedName>
        <fullName evidence="3">adenosine deaminase</fullName>
        <ecNumber evidence="3">3.5.4.4</ecNumber>
    </recommendedName>
</protein>
<dbReference type="GO" id="GO:0006154">
    <property type="term" value="P:adenosine catabolic process"/>
    <property type="evidence" value="ECO:0007669"/>
    <property type="project" value="TreeGrafter"/>
</dbReference>
<dbReference type="OrthoDB" id="9779574at2"/>
<evidence type="ECO:0000256" key="1">
    <source>
        <dbReference type="ARBA" id="ARBA00001947"/>
    </source>
</evidence>